<organism evidence="1 3">
    <name type="scientific">Acetivibrio saccincola</name>
    <dbReference type="NCBI Taxonomy" id="1677857"/>
    <lineage>
        <taxon>Bacteria</taxon>
        <taxon>Bacillati</taxon>
        <taxon>Bacillota</taxon>
        <taxon>Clostridia</taxon>
        <taxon>Eubacteriales</taxon>
        <taxon>Oscillospiraceae</taxon>
        <taxon>Acetivibrio</taxon>
    </lineage>
</organism>
<reference evidence="2 4" key="2">
    <citation type="journal article" date="2018" name="Syst. Appl. Microbiol.">
        <title>Characterization and high-quality draft genome sequence of Herbivorax saccincola A7, an anaerobic, alkaliphilic, thermophilic, cellulolytic, and xylanolytic bacterium.</title>
        <authorList>
            <person name="Aikawa S."/>
            <person name="Baramee S."/>
            <person name="Sermsathanaswadi J."/>
            <person name="Thianheng P."/>
            <person name="Tachaapaikoon C."/>
            <person name="Shikata A."/>
            <person name="Waeonukul R."/>
            <person name="Pason P."/>
            <person name="Ratanakhanokchai K."/>
            <person name="Kosugi A."/>
        </authorList>
    </citation>
    <scope>NUCLEOTIDE SEQUENCE [LARGE SCALE GENOMIC DNA]</scope>
    <source>
        <strain evidence="2 4">A7</strain>
    </source>
</reference>
<evidence type="ECO:0000313" key="2">
    <source>
        <dbReference type="EMBL" id="PQQ68107.1"/>
    </source>
</evidence>
<sequence length="178" mass="20737">MSIASNRELAENKLILLYILDKLNMPVSNLQLTKIVMENKLMNYFIFQQFLDELCSLKFISPKITDNKTYYTITPSGKQALDYFVNHIPKGIKLIINNYISNVRKNIRNETFIKADFTPENENEFTVTCQIREDTFSLIDLKISVGTKSDAKDICKNWQKHSQTIYSEIIESLIKPRD</sequence>
<dbReference type="InterPro" id="IPR025374">
    <property type="entry name" value="DUF4364"/>
</dbReference>
<name>A0A2K9ENN2_9FIRM</name>
<proteinExistence type="predicted"/>
<reference evidence="1 3" key="1">
    <citation type="submission" date="2017-12" db="EMBL/GenBank/DDBJ databases">
        <title>Complete genome sequence of Herbivorax saccincola GGR1, a novel Cellulosome-producing hydrolytic bacterium in a thermophilic biogas plant, established by Illumina and Nanopore MinION sequencing.</title>
        <authorList>
            <person name="Pechtl A."/>
            <person name="Ruckert C."/>
            <person name="Koeck D.E."/>
            <person name="Maus I."/>
            <person name="Winkler A."/>
            <person name="Kalinowski J."/>
            <person name="Puhler A."/>
            <person name="Schwarz W.W."/>
            <person name="Zverlov V.V."/>
            <person name="Schluter A."/>
            <person name="Liebl W."/>
        </authorList>
    </citation>
    <scope>NUCLEOTIDE SEQUENCE [LARGE SCALE GENOMIC DNA]</scope>
    <source>
        <strain evidence="1">GGR1</strain>
        <strain evidence="3">SR1</strain>
    </source>
</reference>
<dbReference type="Gene3D" id="1.10.10.10">
    <property type="entry name" value="Winged helix-like DNA-binding domain superfamily/Winged helix DNA-binding domain"/>
    <property type="match status" value="1"/>
</dbReference>
<evidence type="ECO:0000313" key="4">
    <source>
        <dbReference type="Proteomes" id="UP000239720"/>
    </source>
</evidence>
<protein>
    <recommendedName>
        <fullName evidence="5">DUF4364 domain-containing protein</fullName>
    </recommendedName>
</protein>
<keyword evidence="3" id="KW-1185">Reference proteome</keyword>
<dbReference type="Pfam" id="PF14277">
    <property type="entry name" value="DUF4364"/>
    <property type="match status" value="1"/>
</dbReference>
<dbReference type="KEGG" id="hsc:HVS_11710"/>
<dbReference type="AlphaFoldDB" id="A0A2K9ENN2"/>
<evidence type="ECO:0000313" key="1">
    <source>
        <dbReference type="EMBL" id="AUG58231.1"/>
    </source>
</evidence>
<dbReference type="OrthoDB" id="9783597at2"/>
<accession>A0A2K9ENN2</accession>
<dbReference type="RefSeq" id="WP_101302533.1">
    <property type="nucleotide sequence ID" value="NZ_CP025197.1"/>
</dbReference>
<dbReference type="Proteomes" id="UP000233534">
    <property type="component" value="Chromosome"/>
</dbReference>
<dbReference type="EMBL" id="NEMB01000003">
    <property type="protein sequence ID" value="PQQ68107.1"/>
    <property type="molecule type" value="Genomic_DNA"/>
</dbReference>
<evidence type="ECO:0008006" key="5">
    <source>
        <dbReference type="Google" id="ProtNLM"/>
    </source>
</evidence>
<gene>
    <name evidence="2" type="ORF">B9R14_15905</name>
    <name evidence="1" type="ORF">HVS_11710</name>
</gene>
<dbReference type="EMBL" id="CP025197">
    <property type="protein sequence ID" value="AUG58231.1"/>
    <property type="molecule type" value="Genomic_DNA"/>
</dbReference>
<dbReference type="InterPro" id="IPR036388">
    <property type="entry name" value="WH-like_DNA-bd_sf"/>
</dbReference>
<dbReference type="Proteomes" id="UP000239720">
    <property type="component" value="Unassembled WGS sequence"/>
</dbReference>
<evidence type="ECO:0000313" key="3">
    <source>
        <dbReference type="Proteomes" id="UP000233534"/>
    </source>
</evidence>